<dbReference type="EMBL" id="LR877145">
    <property type="protein sequence ID" value="CAD2212976.1"/>
    <property type="molecule type" value="Genomic_DNA"/>
</dbReference>
<dbReference type="Gene3D" id="2.30.110.10">
    <property type="entry name" value="Electron Transport, Fmn-binding Protein, Chain A"/>
    <property type="match status" value="1"/>
</dbReference>
<name>A0A7G2BZS5_9TRYP</name>
<evidence type="ECO:0000313" key="3">
    <source>
        <dbReference type="Proteomes" id="UP000515908"/>
    </source>
</evidence>
<keyword evidence="1" id="KW-0472">Membrane</keyword>
<dbReference type="InterPro" id="IPR012349">
    <property type="entry name" value="Split_barrel_FMN-bd"/>
</dbReference>
<protein>
    <submittedName>
        <fullName evidence="2">FMN-binding domain containing protein, putative</fullName>
    </submittedName>
</protein>
<dbReference type="PANTHER" id="PTHR35802:SF1">
    <property type="entry name" value="PROTEASE SYNTHASE AND SPORULATION PROTEIN PAI 2"/>
    <property type="match status" value="1"/>
</dbReference>
<sequence length="245" mass="27155">MYVPDAYKVEDKAKLFDGIKRIQVGHLVTQHKDELRTTFLPWIVSESEGEQGVLYAHAAKANPISDLPRISDNVIIIFTGEHGYVSPSWMPSKKTTGGRVVPTWDYEAIQVKGNLEILKEKDTYMKLVSDVSDQNEKDRPEPWSVSDAPENYIKGKFNNIIGVKVTITGITGSHKYAQDVSKADKEGICRGLRADGEDQHAGCVAAGCPVRSSAKRDTGRTLPIFALLFLVLSFALFFWAPTKGK</sequence>
<feature type="transmembrane region" description="Helical" evidence="1">
    <location>
        <begin position="221"/>
        <end position="240"/>
    </location>
</feature>
<dbReference type="SUPFAM" id="SSF50475">
    <property type="entry name" value="FMN-binding split barrel"/>
    <property type="match status" value="1"/>
</dbReference>
<keyword evidence="1" id="KW-0812">Transmembrane</keyword>
<dbReference type="InterPro" id="IPR007396">
    <property type="entry name" value="TR_PAI2-type"/>
</dbReference>
<evidence type="ECO:0000256" key="1">
    <source>
        <dbReference type="SAM" id="Phobius"/>
    </source>
</evidence>
<reference evidence="2 3" key="1">
    <citation type="submission" date="2020-08" db="EMBL/GenBank/DDBJ databases">
        <authorList>
            <person name="Newling K."/>
            <person name="Davey J."/>
            <person name="Forrester S."/>
        </authorList>
    </citation>
    <scope>NUCLEOTIDE SEQUENCE [LARGE SCALE GENOMIC DNA]</scope>
    <source>
        <strain evidence="3">Crithidia deanei Carvalho (ATCC PRA-265)</strain>
    </source>
</reference>
<evidence type="ECO:0000313" key="2">
    <source>
        <dbReference type="EMBL" id="CAD2212976.1"/>
    </source>
</evidence>
<dbReference type="Pfam" id="PF04299">
    <property type="entry name" value="FMN_bind_2"/>
    <property type="match status" value="1"/>
</dbReference>
<proteinExistence type="predicted"/>
<keyword evidence="1" id="KW-1133">Transmembrane helix</keyword>
<dbReference type="PANTHER" id="PTHR35802">
    <property type="entry name" value="PROTEASE SYNTHASE AND SPORULATION PROTEIN PAI 2"/>
    <property type="match status" value="1"/>
</dbReference>
<dbReference type="AlphaFoldDB" id="A0A7G2BZS5"/>
<gene>
    <name evidence="2" type="ORF">ADEAN_000041200</name>
</gene>
<dbReference type="PIRSF" id="PIRSF010372">
    <property type="entry name" value="PaiB"/>
    <property type="match status" value="1"/>
</dbReference>
<keyword evidence="3" id="KW-1185">Reference proteome</keyword>
<dbReference type="Proteomes" id="UP000515908">
    <property type="component" value="Chromosome 01"/>
</dbReference>
<dbReference type="VEuPathDB" id="TriTrypDB:ADEAN_000041200"/>
<organism evidence="2 3">
    <name type="scientific">Angomonas deanei</name>
    <dbReference type="NCBI Taxonomy" id="59799"/>
    <lineage>
        <taxon>Eukaryota</taxon>
        <taxon>Discoba</taxon>
        <taxon>Euglenozoa</taxon>
        <taxon>Kinetoplastea</taxon>
        <taxon>Metakinetoplastina</taxon>
        <taxon>Trypanosomatida</taxon>
        <taxon>Trypanosomatidae</taxon>
        <taxon>Strigomonadinae</taxon>
        <taxon>Angomonas</taxon>
    </lineage>
</organism>
<accession>A0A7G2BZS5</accession>